<dbReference type="Proteomes" id="UP001162483">
    <property type="component" value="Unassembled WGS sequence"/>
</dbReference>
<evidence type="ECO:0000256" key="1">
    <source>
        <dbReference type="SAM" id="MobiDB-lite"/>
    </source>
</evidence>
<accession>A0ABN9HMU6</accession>
<keyword evidence="3" id="KW-1185">Reference proteome</keyword>
<sequence length="253" mass="25797">MQAAQAIQAVYQAQPAVQAQAALQAAVQSQAALQSTPALQTPTALVSNTLSKAEPQTQFTVQPASFTFNPAIISAATLGGQPQLLSSLAATPFIANAIPGVQGITSQIITNPQGQVIGTLPWLLNTPGITAGAAAAAVTAPSVVQAVTPQLLLNAQGQIIATLASSTIQPTAIRKQASQDSPVKTDQQPMQQIQPAPSITQPSVVVANPTPANTSATPQVHVSSSEPPTVGQLVSKPHSGGYDEDGIKSRRDT</sequence>
<evidence type="ECO:0000313" key="3">
    <source>
        <dbReference type="Proteomes" id="UP001162483"/>
    </source>
</evidence>
<feature type="region of interest" description="Disordered" evidence="1">
    <location>
        <begin position="172"/>
        <end position="253"/>
    </location>
</feature>
<name>A0ABN9HMU6_9NEOB</name>
<protein>
    <submittedName>
        <fullName evidence="2">Uncharacterized protein</fullName>
    </submittedName>
</protein>
<comment type="caution">
    <text evidence="2">The sequence shown here is derived from an EMBL/GenBank/DDBJ whole genome shotgun (WGS) entry which is preliminary data.</text>
</comment>
<dbReference type="EMBL" id="CATNWA010021211">
    <property type="protein sequence ID" value="CAI9621787.1"/>
    <property type="molecule type" value="Genomic_DNA"/>
</dbReference>
<gene>
    <name evidence="2" type="ORF">SPARVUS_LOCUS16185469</name>
</gene>
<evidence type="ECO:0000313" key="2">
    <source>
        <dbReference type="EMBL" id="CAI9621787.1"/>
    </source>
</evidence>
<reference evidence="2" key="1">
    <citation type="submission" date="2023-05" db="EMBL/GenBank/DDBJ databases">
        <authorList>
            <person name="Stuckert A."/>
        </authorList>
    </citation>
    <scope>NUCLEOTIDE SEQUENCE</scope>
</reference>
<feature type="compositionally biased region" description="Polar residues" evidence="1">
    <location>
        <begin position="210"/>
        <end position="227"/>
    </location>
</feature>
<organism evidence="2 3">
    <name type="scientific">Staurois parvus</name>
    <dbReference type="NCBI Taxonomy" id="386267"/>
    <lineage>
        <taxon>Eukaryota</taxon>
        <taxon>Metazoa</taxon>
        <taxon>Chordata</taxon>
        <taxon>Craniata</taxon>
        <taxon>Vertebrata</taxon>
        <taxon>Euteleostomi</taxon>
        <taxon>Amphibia</taxon>
        <taxon>Batrachia</taxon>
        <taxon>Anura</taxon>
        <taxon>Neobatrachia</taxon>
        <taxon>Ranoidea</taxon>
        <taxon>Ranidae</taxon>
        <taxon>Staurois</taxon>
    </lineage>
</organism>
<proteinExistence type="predicted"/>
<feature type="compositionally biased region" description="Polar residues" evidence="1">
    <location>
        <begin position="172"/>
        <end position="203"/>
    </location>
</feature>